<dbReference type="EMBL" id="KN581058">
    <property type="protein sequence ID" value="KHJ82240.1"/>
    <property type="molecule type" value="Genomic_DNA"/>
</dbReference>
<sequence>LSFYRHKALSILVIKTKRIKIIPFISKNCSSANSSVAHSLFIKKSEECCCSPLQMSILALAFALLTTFVAPYRISSEENRRLNMACE</sequence>
<name>A0A0B1SGC9_OESDE</name>
<keyword evidence="3" id="KW-1185">Reference proteome</keyword>
<feature type="non-terminal residue" evidence="2">
    <location>
        <position position="1"/>
    </location>
</feature>
<gene>
    <name evidence="2" type="ORF">OESDEN_18068</name>
</gene>
<feature type="transmembrane region" description="Helical" evidence="1">
    <location>
        <begin position="53"/>
        <end position="74"/>
    </location>
</feature>
<dbReference type="Proteomes" id="UP000053660">
    <property type="component" value="Unassembled WGS sequence"/>
</dbReference>
<keyword evidence="1" id="KW-0812">Transmembrane</keyword>
<accession>A0A0B1SGC9</accession>
<evidence type="ECO:0000313" key="2">
    <source>
        <dbReference type="EMBL" id="KHJ82240.1"/>
    </source>
</evidence>
<reference evidence="2 3" key="1">
    <citation type="submission" date="2014-03" db="EMBL/GenBank/DDBJ databases">
        <title>Draft genome of the hookworm Oesophagostomum dentatum.</title>
        <authorList>
            <person name="Mitreva M."/>
        </authorList>
    </citation>
    <scope>NUCLEOTIDE SEQUENCE [LARGE SCALE GENOMIC DNA]</scope>
    <source>
        <strain evidence="2 3">OD-Hann</strain>
    </source>
</reference>
<protein>
    <submittedName>
        <fullName evidence="2">Uncharacterized protein</fullName>
    </submittedName>
</protein>
<proteinExistence type="predicted"/>
<keyword evidence="1" id="KW-0472">Membrane</keyword>
<keyword evidence="1" id="KW-1133">Transmembrane helix</keyword>
<evidence type="ECO:0000256" key="1">
    <source>
        <dbReference type="SAM" id="Phobius"/>
    </source>
</evidence>
<organism evidence="2 3">
    <name type="scientific">Oesophagostomum dentatum</name>
    <name type="common">Nodular worm</name>
    <dbReference type="NCBI Taxonomy" id="61180"/>
    <lineage>
        <taxon>Eukaryota</taxon>
        <taxon>Metazoa</taxon>
        <taxon>Ecdysozoa</taxon>
        <taxon>Nematoda</taxon>
        <taxon>Chromadorea</taxon>
        <taxon>Rhabditida</taxon>
        <taxon>Rhabditina</taxon>
        <taxon>Rhabditomorpha</taxon>
        <taxon>Strongyloidea</taxon>
        <taxon>Strongylidae</taxon>
        <taxon>Oesophagostomum</taxon>
    </lineage>
</organism>
<dbReference type="AlphaFoldDB" id="A0A0B1SGC9"/>
<evidence type="ECO:0000313" key="3">
    <source>
        <dbReference type="Proteomes" id="UP000053660"/>
    </source>
</evidence>